<accession>A0A4P9X1T1</accession>
<dbReference type="EMBL" id="ML014347">
    <property type="protein sequence ID" value="RKO98888.1"/>
    <property type="molecule type" value="Genomic_DNA"/>
</dbReference>
<organism evidence="2 3">
    <name type="scientific">Caulochytrium protostelioides</name>
    <dbReference type="NCBI Taxonomy" id="1555241"/>
    <lineage>
        <taxon>Eukaryota</taxon>
        <taxon>Fungi</taxon>
        <taxon>Fungi incertae sedis</taxon>
        <taxon>Chytridiomycota</taxon>
        <taxon>Chytridiomycota incertae sedis</taxon>
        <taxon>Chytridiomycetes</taxon>
        <taxon>Caulochytriales</taxon>
        <taxon>Caulochytriaceae</taxon>
        <taxon>Caulochytrium</taxon>
    </lineage>
</organism>
<name>A0A4P9X1T1_9FUNG</name>
<dbReference type="STRING" id="1555241.A0A4P9X1T1"/>
<reference evidence="3" key="1">
    <citation type="journal article" date="2018" name="Nat. Microbiol.">
        <title>Leveraging single-cell genomics to expand the fungal tree of life.</title>
        <authorList>
            <person name="Ahrendt S.R."/>
            <person name="Quandt C.A."/>
            <person name="Ciobanu D."/>
            <person name="Clum A."/>
            <person name="Salamov A."/>
            <person name="Andreopoulos B."/>
            <person name="Cheng J.F."/>
            <person name="Woyke T."/>
            <person name="Pelin A."/>
            <person name="Henrissat B."/>
            <person name="Reynolds N.K."/>
            <person name="Benny G.L."/>
            <person name="Smith M.E."/>
            <person name="James T.Y."/>
            <person name="Grigoriev I.V."/>
        </authorList>
    </citation>
    <scope>NUCLEOTIDE SEQUENCE [LARGE SCALE GENOMIC DNA]</scope>
    <source>
        <strain evidence="3">ATCC 52028</strain>
    </source>
</reference>
<dbReference type="Proteomes" id="UP000274922">
    <property type="component" value="Unassembled WGS sequence"/>
</dbReference>
<feature type="region of interest" description="Disordered" evidence="1">
    <location>
        <begin position="396"/>
        <end position="426"/>
    </location>
</feature>
<keyword evidence="3" id="KW-1185">Reference proteome</keyword>
<dbReference type="AlphaFoldDB" id="A0A4P9X1T1"/>
<gene>
    <name evidence="2" type="ORF">CXG81DRAFT_20954</name>
</gene>
<proteinExistence type="predicted"/>
<evidence type="ECO:0000256" key="1">
    <source>
        <dbReference type="SAM" id="MobiDB-lite"/>
    </source>
</evidence>
<feature type="compositionally biased region" description="Gly residues" evidence="1">
    <location>
        <begin position="62"/>
        <end position="71"/>
    </location>
</feature>
<feature type="compositionally biased region" description="Basic and acidic residues" evidence="1">
    <location>
        <begin position="85"/>
        <end position="110"/>
    </location>
</feature>
<evidence type="ECO:0000313" key="2">
    <source>
        <dbReference type="EMBL" id="RKO98888.1"/>
    </source>
</evidence>
<evidence type="ECO:0000313" key="3">
    <source>
        <dbReference type="Proteomes" id="UP000274922"/>
    </source>
</evidence>
<protein>
    <submittedName>
        <fullName evidence="2">Uncharacterized protein</fullName>
    </submittedName>
</protein>
<feature type="compositionally biased region" description="Low complexity" evidence="1">
    <location>
        <begin position="14"/>
        <end position="42"/>
    </location>
</feature>
<feature type="region of interest" description="Disordered" evidence="1">
    <location>
        <begin position="1"/>
        <end position="110"/>
    </location>
</feature>
<dbReference type="OrthoDB" id="3153298at2759"/>
<sequence length="439" mass="47854">MSKYVPPSLRNRQPPSHAAAPPTPTPLSSSATSPLPADFAGPRGPPRGFGGPNAGSSAPGARGFGGRGAGAWGPRSYDNGAGAGGDRHDGGGARGRGDPAPDGADADRLPKINWSKGLHGPAPLSVHGDSFIGVFSCLKARAGNIGWYSGASAKGLNNPNSVKQNAIKLTSHIDRITPRYLMLFFGNVDMNLNYPFSIRMKGRGAPAGTAFVDIVYEAYTAFIKREILARLRDFDGVPSPASREKPLPQYLETVYIAAALMPIVGDDHLDETILKYCMADQARDFDPTVLIPTADVVDLINQEERRKMIVYFNQRLKQFCESFSPRVQYVDVNPDLTRDNNGLIRPEYLSQDGTNVHVLWESTIKFWIAQLKTAGLTERDIKTKEELDEMERQYQLRKNATMKRAAQRKKQNYDDAGRSGSGAADSELAEALSTFQLKD</sequence>